<feature type="transmembrane region" description="Helical" evidence="7">
    <location>
        <begin position="516"/>
        <end position="536"/>
    </location>
</feature>
<keyword evidence="2 7" id="KW-0812">Transmembrane</keyword>
<keyword evidence="4 7" id="KW-0472">Membrane</keyword>
<name>A0A1Y2HN26_9FUNG</name>
<comment type="caution">
    <text evidence="9">The sequence shown here is derived from an EMBL/GenBank/DDBJ whole genome shotgun (WGS) entry which is preliminary data.</text>
</comment>
<organism evidence="9 10">
    <name type="scientific">Catenaria anguillulae PL171</name>
    <dbReference type="NCBI Taxonomy" id="765915"/>
    <lineage>
        <taxon>Eukaryota</taxon>
        <taxon>Fungi</taxon>
        <taxon>Fungi incertae sedis</taxon>
        <taxon>Blastocladiomycota</taxon>
        <taxon>Blastocladiomycetes</taxon>
        <taxon>Blastocladiales</taxon>
        <taxon>Catenariaceae</taxon>
        <taxon>Catenaria</taxon>
    </lineage>
</organism>
<keyword evidence="5" id="KW-0325">Glycoprotein</keyword>
<feature type="compositionally biased region" description="Basic and acidic residues" evidence="6">
    <location>
        <begin position="782"/>
        <end position="791"/>
    </location>
</feature>
<accession>A0A1Y2HN26</accession>
<dbReference type="GO" id="GO:0022857">
    <property type="term" value="F:transmembrane transporter activity"/>
    <property type="evidence" value="ECO:0007669"/>
    <property type="project" value="InterPro"/>
</dbReference>
<evidence type="ECO:0000256" key="3">
    <source>
        <dbReference type="ARBA" id="ARBA00022989"/>
    </source>
</evidence>
<keyword evidence="9" id="KW-0675">Receptor</keyword>
<dbReference type="SUPFAM" id="SSF53850">
    <property type="entry name" value="Periplasmic binding protein-like II"/>
    <property type="match status" value="1"/>
</dbReference>
<dbReference type="PANTHER" id="PTHR46924">
    <property type="entry name" value="METABOTROPIC GLUTAMATE RECEPTOR-LIKE PROTEIN C-RELATED-RELATED"/>
    <property type="match status" value="1"/>
</dbReference>
<protein>
    <submittedName>
        <fullName evidence="9">7 transmembrane sweet-taste receptor of 3 GCPR-domain-containing protein</fullName>
    </submittedName>
</protein>
<keyword evidence="10" id="KW-1185">Reference proteome</keyword>
<evidence type="ECO:0000256" key="2">
    <source>
        <dbReference type="ARBA" id="ARBA00022692"/>
    </source>
</evidence>
<dbReference type="Proteomes" id="UP000193411">
    <property type="component" value="Unassembled WGS sequence"/>
</dbReference>
<keyword evidence="3 7" id="KW-1133">Transmembrane helix</keyword>
<evidence type="ECO:0000259" key="8">
    <source>
        <dbReference type="PROSITE" id="PS50259"/>
    </source>
</evidence>
<comment type="subcellular location">
    <subcellularLocation>
        <location evidence="1">Membrane</location>
        <topology evidence="1">Multi-pass membrane protein</topology>
    </subcellularLocation>
</comment>
<reference evidence="9 10" key="1">
    <citation type="submission" date="2016-07" db="EMBL/GenBank/DDBJ databases">
        <title>Pervasive Adenine N6-methylation of Active Genes in Fungi.</title>
        <authorList>
            <consortium name="DOE Joint Genome Institute"/>
            <person name="Mondo S.J."/>
            <person name="Dannebaum R.O."/>
            <person name="Kuo R.C."/>
            <person name="Labutti K."/>
            <person name="Haridas S."/>
            <person name="Kuo A."/>
            <person name="Salamov A."/>
            <person name="Ahrendt S.R."/>
            <person name="Lipzen A."/>
            <person name="Sullivan W."/>
            <person name="Andreopoulos W.B."/>
            <person name="Clum A."/>
            <person name="Lindquist E."/>
            <person name="Daum C."/>
            <person name="Ramamoorthy G.K."/>
            <person name="Gryganskyi A."/>
            <person name="Culley D."/>
            <person name="Magnuson J.K."/>
            <person name="James T.Y."/>
            <person name="O'Malley M.A."/>
            <person name="Stajich J.E."/>
            <person name="Spatafora J.W."/>
            <person name="Visel A."/>
            <person name="Grigoriev I.V."/>
        </authorList>
    </citation>
    <scope>NUCLEOTIDE SEQUENCE [LARGE SCALE GENOMIC DNA]</scope>
    <source>
        <strain evidence="9 10">PL171</strain>
    </source>
</reference>
<dbReference type="PRINTS" id="PR00248">
    <property type="entry name" value="GPCRMGR"/>
</dbReference>
<evidence type="ECO:0000256" key="5">
    <source>
        <dbReference type="ARBA" id="ARBA00023180"/>
    </source>
</evidence>
<proteinExistence type="predicted"/>
<evidence type="ECO:0000256" key="4">
    <source>
        <dbReference type="ARBA" id="ARBA00023136"/>
    </source>
</evidence>
<dbReference type="EMBL" id="MCFL01000019">
    <property type="protein sequence ID" value="ORZ35997.1"/>
    <property type="molecule type" value="Genomic_DNA"/>
</dbReference>
<feature type="transmembrane region" description="Helical" evidence="7">
    <location>
        <begin position="479"/>
        <end position="504"/>
    </location>
</feature>
<dbReference type="GO" id="GO:0043190">
    <property type="term" value="C:ATP-binding cassette (ABC) transporter complex"/>
    <property type="evidence" value="ECO:0007669"/>
    <property type="project" value="InterPro"/>
</dbReference>
<feature type="transmembrane region" description="Helical" evidence="7">
    <location>
        <begin position="426"/>
        <end position="445"/>
    </location>
</feature>
<dbReference type="Pfam" id="PF04069">
    <property type="entry name" value="OpuAC"/>
    <property type="match status" value="1"/>
</dbReference>
<feature type="domain" description="G-protein coupled receptors family 3 profile" evidence="8">
    <location>
        <begin position="317"/>
        <end position="567"/>
    </location>
</feature>
<dbReference type="InterPro" id="IPR007210">
    <property type="entry name" value="ABC_Gly_betaine_transp_sub-bd"/>
</dbReference>
<dbReference type="Pfam" id="PF00003">
    <property type="entry name" value="7tm_3"/>
    <property type="match status" value="1"/>
</dbReference>
<gene>
    <name evidence="9" type="ORF">BCR44DRAFT_47270</name>
</gene>
<dbReference type="AlphaFoldDB" id="A0A1Y2HN26"/>
<evidence type="ECO:0000313" key="10">
    <source>
        <dbReference type="Proteomes" id="UP000193411"/>
    </source>
</evidence>
<dbReference type="OrthoDB" id="2158641at2759"/>
<evidence type="ECO:0000256" key="1">
    <source>
        <dbReference type="ARBA" id="ARBA00004141"/>
    </source>
</evidence>
<dbReference type="PROSITE" id="PS50259">
    <property type="entry name" value="G_PROTEIN_RECEP_F3_4"/>
    <property type="match status" value="1"/>
</dbReference>
<sequence length="809" mass="87172">MQCDSIIVTKVAHILLSDVLGANASLVEYGGASQAYPRISQGVTDAVFELWPSSKNEQYVKYVLKQGTVVDGGTIGYAGKVSWFVPTKLTETYPSRIFDSWRAFRDPSVLQYFPAAGTTQPARTLSGGYLCDSAKYPYCSNGIFVPPQCQSSQFASCREFWAVDPSYSAGENEQRIVTLQLSLVVVYVGAAQFESKVRECARQGVSGCLFYYCNFSTTAVGQPENFLTCDWTTELLQKIYTSSLRTRAPQIASFIQAMKLGDIEINNLLQEYNRTQDYFDAACSWVKRSASVWSSWIPPVPPGFATTLDIISTSDTIATVTLSLSGILLATYPFTAYLLLDNRRTPALRAQSPTFIFLILLGVSLTTLSVVLDTLPPSWTTCVSRVATLSVGMAVVLSSTIVKTVRIYLVFGNKRIRGSALATSRLVSAVAAAVMVHLILVAVWSEVYAPQAVLVQTSLTRHTLVCGVDPARTGGTSGAGVLGIMGSMLGLHGIMLVAACVYSFKVRKVATEYNESRFIALSSYNIFLAVVIVFAIEYSAVSFRAQYAIRSLVTLFSISGVYALMVLRPVAESILTTRRSVTGDGAPVSPSVIRNAIMSNVAKQPENGLVSLNSFMPSNGTAPATGGAGGKEQRDVGKSTVACSMNVSTAFAMRKAGLFRRWRPVTLCLIHGAKRVLLLVQYDDELTGTTYSANVAASLLTRGAPSNSSPASSSDSHACQFQLFLNTQSYVVQASTHAQAEQWARDINLAFTGDATVSGLPRIVSVRAVWASMGRSAAGSTSERKSRERGESSGGQQQHRAVKGKAGLE</sequence>
<dbReference type="GO" id="GO:0004930">
    <property type="term" value="F:G protein-coupled receptor activity"/>
    <property type="evidence" value="ECO:0007669"/>
    <property type="project" value="InterPro"/>
</dbReference>
<feature type="transmembrane region" description="Helical" evidence="7">
    <location>
        <begin position="384"/>
        <end position="405"/>
    </location>
</feature>
<feature type="transmembrane region" description="Helical" evidence="7">
    <location>
        <begin position="317"/>
        <end position="340"/>
    </location>
</feature>
<feature type="region of interest" description="Disordered" evidence="6">
    <location>
        <begin position="775"/>
        <end position="809"/>
    </location>
</feature>
<dbReference type="STRING" id="765915.A0A1Y2HN26"/>
<feature type="transmembrane region" description="Helical" evidence="7">
    <location>
        <begin position="548"/>
        <end position="570"/>
    </location>
</feature>
<feature type="transmembrane region" description="Helical" evidence="7">
    <location>
        <begin position="352"/>
        <end position="372"/>
    </location>
</feature>
<evidence type="ECO:0000313" key="9">
    <source>
        <dbReference type="EMBL" id="ORZ35997.1"/>
    </source>
</evidence>
<evidence type="ECO:0000256" key="7">
    <source>
        <dbReference type="SAM" id="Phobius"/>
    </source>
</evidence>
<dbReference type="InterPro" id="IPR017978">
    <property type="entry name" value="GPCR_3_C"/>
</dbReference>
<dbReference type="InterPro" id="IPR051530">
    <property type="entry name" value="mGluR/GABA-B-like"/>
</dbReference>
<dbReference type="InterPro" id="IPR000337">
    <property type="entry name" value="GPCR_3"/>
</dbReference>
<evidence type="ECO:0000256" key="6">
    <source>
        <dbReference type="SAM" id="MobiDB-lite"/>
    </source>
</evidence>